<reference evidence="10" key="1">
    <citation type="submission" date="2006-12" db="EMBL/GenBank/DDBJ databases">
        <title>Complete sequence of chromosome 1 of Verminephrobacter eiseniae EF01-2.</title>
        <authorList>
            <person name="Copeland A."/>
            <person name="Lucas S."/>
            <person name="Lapidus A."/>
            <person name="Barry K."/>
            <person name="Detter J.C."/>
            <person name="Glavina del Rio T."/>
            <person name="Dalin E."/>
            <person name="Tice H."/>
            <person name="Pitluck S."/>
            <person name="Chertkov O."/>
            <person name="Brettin T."/>
            <person name="Bruce D."/>
            <person name="Han C."/>
            <person name="Tapia R."/>
            <person name="Gilna P."/>
            <person name="Schmutz J."/>
            <person name="Larimer F."/>
            <person name="Land M."/>
            <person name="Hauser L."/>
            <person name="Kyrpides N."/>
            <person name="Kim E."/>
            <person name="Stahl D."/>
            <person name="Richardson P."/>
        </authorList>
    </citation>
    <scope>NUCLEOTIDE SEQUENCE [LARGE SCALE GENOMIC DNA]</scope>
    <source>
        <strain evidence="10">EF01-2</strain>
    </source>
</reference>
<dbReference type="InterPro" id="IPR011051">
    <property type="entry name" value="RmlC_Cupin_sf"/>
</dbReference>
<feature type="active site" description="Proton acceptor" evidence="8">
    <location>
        <position position="97"/>
    </location>
</feature>
<dbReference type="OrthoDB" id="9800680at2"/>
<dbReference type="GO" id="GO:0005829">
    <property type="term" value="C:cytosol"/>
    <property type="evidence" value="ECO:0007669"/>
    <property type="project" value="TreeGrafter"/>
</dbReference>
<dbReference type="Gene3D" id="2.60.120.10">
    <property type="entry name" value="Jelly Rolls"/>
    <property type="match status" value="1"/>
</dbReference>
<gene>
    <name evidence="9" type="ordered locus">Veis_4418</name>
</gene>
<dbReference type="AlphaFoldDB" id="A1WR64"/>
<evidence type="ECO:0000256" key="6">
    <source>
        <dbReference type="ARBA" id="ARBA00031424"/>
    </source>
</evidence>
<proteinExistence type="predicted"/>
<evidence type="ECO:0000256" key="1">
    <source>
        <dbReference type="ARBA" id="ARBA00001298"/>
    </source>
</evidence>
<protein>
    <recommendedName>
        <fullName evidence="4">dTDP-4-dehydrorhamnose 3,5-epimerase</fullName>
        <ecNumber evidence="3">5.1.3.13</ecNumber>
    </recommendedName>
    <alternativeName>
        <fullName evidence="6">Thymidine diphospho-4-keto-rhamnose 3,5-epimerase</fullName>
    </alternativeName>
    <alternativeName>
        <fullName evidence="5">dTDP-4-keto-6-deoxyglucose 3,5-epimerase</fullName>
    </alternativeName>
    <alternativeName>
        <fullName evidence="7">dTDP-6-deoxy-D-xylo-4-hexulose 3,5-epimerase</fullName>
    </alternativeName>
</protein>
<organism evidence="9 10">
    <name type="scientific">Verminephrobacter eiseniae (strain EF01-2)</name>
    <dbReference type="NCBI Taxonomy" id="391735"/>
    <lineage>
        <taxon>Bacteria</taxon>
        <taxon>Pseudomonadati</taxon>
        <taxon>Pseudomonadota</taxon>
        <taxon>Betaproteobacteria</taxon>
        <taxon>Burkholderiales</taxon>
        <taxon>Comamonadaceae</taxon>
        <taxon>Verminephrobacter</taxon>
    </lineage>
</organism>
<evidence type="ECO:0000256" key="7">
    <source>
        <dbReference type="ARBA" id="ARBA00033311"/>
    </source>
</evidence>
<feature type="active site" description="Proton donor" evidence="8">
    <location>
        <position position="167"/>
    </location>
</feature>
<name>A1WR64_VEREI</name>
<dbReference type="GO" id="GO:0019305">
    <property type="term" value="P:dTDP-rhamnose biosynthetic process"/>
    <property type="evidence" value="ECO:0007669"/>
    <property type="project" value="TreeGrafter"/>
</dbReference>
<dbReference type="Proteomes" id="UP000000374">
    <property type="component" value="Chromosome"/>
</dbReference>
<keyword evidence="9" id="KW-0413">Isomerase</keyword>
<evidence type="ECO:0000313" key="10">
    <source>
        <dbReference type="Proteomes" id="UP000000374"/>
    </source>
</evidence>
<comment type="function">
    <text evidence="2">Catalyzes the epimerization of the C3' and C5'positions of dTDP-6-deoxy-D-xylo-4-hexulose, forming dTDP-6-deoxy-L-lyxo-4-hexulose.</text>
</comment>
<dbReference type="GO" id="GO:0000271">
    <property type="term" value="P:polysaccharide biosynthetic process"/>
    <property type="evidence" value="ECO:0007669"/>
    <property type="project" value="TreeGrafter"/>
</dbReference>
<accession>A1WR64</accession>
<dbReference type="GeneID" id="76462728"/>
<dbReference type="eggNOG" id="COG1898">
    <property type="taxonomic scope" value="Bacteria"/>
</dbReference>
<dbReference type="RefSeq" id="WP_011812106.1">
    <property type="nucleotide sequence ID" value="NC_008786.1"/>
</dbReference>
<evidence type="ECO:0000256" key="5">
    <source>
        <dbReference type="ARBA" id="ARBA00029758"/>
    </source>
</evidence>
<dbReference type="InterPro" id="IPR000888">
    <property type="entry name" value="RmlC-like"/>
</dbReference>
<dbReference type="SUPFAM" id="SSF51182">
    <property type="entry name" value="RmlC-like cupins"/>
    <property type="match status" value="1"/>
</dbReference>
<dbReference type="EMBL" id="CP000542">
    <property type="protein sequence ID" value="ABM60121.1"/>
    <property type="molecule type" value="Genomic_DNA"/>
</dbReference>
<dbReference type="KEGG" id="vei:Veis_4418"/>
<evidence type="ECO:0000256" key="2">
    <source>
        <dbReference type="ARBA" id="ARBA00001997"/>
    </source>
</evidence>
<keyword evidence="10" id="KW-1185">Reference proteome</keyword>
<dbReference type="EC" id="5.1.3.13" evidence="3"/>
<dbReference type="PANTHER" id="PTHR21047:SF2">
    <property type="entry name" value="THYMIDINE DIPHOSPHO-4-KETO-RHAMNOSE 3,5-EPIMERASE"/>
    <property type="match status" value="1"/>
</dbReference>
<dbReference type="HOGENOM" id="CLU_090940_1_0_4"/>
<comment type="catalytic activity">
    <reaction evidence="1">
        <text>dTDP-4-dehydro-6-deoxy-alpha-D-glucose = dTDP-4-dehydro-beta-L-rhamnose</text>
        <dbReference type="Rhea" id="RHEA:16969"/>
        <dbReference type="ChEBI" id="CHEBI:57649"/>
        <dbReference type="ChEBI" id="CHEBI:62830"/>
        <dbReference type="EC" id="5.1.3.13"/>
    </reaction>
</comment>
<evidence type="ECO:0000256" key="3">
    <source>
        <dbReference type="ARBA" id="ARBA00012098"/>
    </source>
</evidence>
<evidence type="ECO:0000256" key="8">
    <source>
        <dbReference type="PIRSR" id="PIRSR600888-1"/>
    </source>
</evidence>
<dbReference type="Pfam" id="PF00908">
    <property type="entry name" value="dTDP_sugar_isom"/>
    <property type="match status" value="1"/>
</dbReference>
<dbReference type="CDD" id="cd00438">
    <property type="entry name" value="cupin_RmlC"/>
    <property type="match status" value="1"/>
</dbReference>
<evidence type="ECO:0000313" key="9">
    <source>
        <dbReference type="EMBL" id="ABM60121.1"/>
    </source>
</evidence>
<evidence type="ECO:0000256" key="4">
    <source>
        <dbReference type="ARBA" id="ARBA00019595"/>
    </source>
</evidence>
<dbReference type="PANTHER" id="PTHR21047">
    <property type="entry name" value="DTDP-6-DEOXY-D-GLUCOSE-3,5 EPIMERASE"/>
    <property type="match status" value="1"/>
</dbReference>
<sequence length="218" mass="23157">MSRLRLSTLPLAGLLRVQRQPLVDERGAFARLFCAQELRDGMLDGMPDGAAGVAGAAPGAAGNGPPHGPTAWLAPPAQIAQINHSHTALRGTLRGLHYQRPPHAEGKLVSCLRGAVWDVALDLRQGSPTFLHWHAECLSADNGCALLIPPGFAHGFQALTDDAELLYCHWCAHAPAAQAGLHPLEPRLAIGWPLPAGRISPRDAGQAWLTPDFQGLCL</sequence>
<dbReference type="STRING" id="391735.Veis_4418"/>
<dbReference type="GO" id="GO:0008830">
    <property type="term" value="F:dTDP-4-dehydrorhamnose 3,5-epimerase activity"/>
    <property type="evidence" value="ECO:0007669"/>
    <property type="project" value="UniProtKB-EC"/>
</dbReference>
<dbReference type="InterPro" id="IPR014710">
    <property type="entry name" value="RmlC-like_jellyroll"/>
</dbReference>